<dbReference type="InterPro" id="IPR011055">
    <property type="entry name" value="Dup_hybrid_motif"/>
</dbReference>
<dbReference type="InterPro" id="IPR016047">
    <property type="entry name" value="M23ase_b-sheet_dom"/>
</dbReference>
<dbReference type="KEGG" id="srhi:H9L12_11230"/>
<dbReference type="Pfam" id="PF01551">
    <property type="entry name" value="Peptidase_M23"/>
    <property type="match status" value="1"/>
</dbReference>
<dbReference type="SUPFAM" id="SSF51261">
    <property type="entry name" value="Duplicated hybrid motif"/>
    <property type="match status" value="1"/>
</dbReference>
<evidence type="ECO:0000313" key="3">
    <source>
        <dbReference type="EMBL" id="QNN64803.1"/>
    </source>
</evidence>
<dbReference type="Gene3D" id="3.10.450.350">
    <property type="match status" value="1"/>
</dbReference>
<organism evidence="3 4">
    <name type="scientific">Sphingomonas rhizophila</name>
    <dbReference type="NCBI Taxonomy" id="2071607"/>
    <lineage>
        <taxon>Bacteria</taxon>
        <taxon>Pseudomonadati</taxon>
        <taxon>Pseudomonadota</taxon>
        <taxon>Alphaproteobacteria</taxon>
        <taxon>Sphingomonadales</taxon>
        <taxon>Sphingomonadaceae</taxon>
        <taxon>Sphingomonas</taxon>
    </lineage>
</organism>
<keyword evidence="4" id="KW-1185">Reference proteome</keyword>
<accession>A0A7G9SAC8</accession>
<dbReference type="PANTHER" id="PTHR21666:SF289">
    <property type="entry name" value="L-ALA--D-GLU ENDOPEPTIDASE"/>
    <property type="match status" value="1"/>
</dbReference>
<keyword evidence="1" id="KW-0732">Signal</keyword>
<dbReference type="RefSeq" id="WP_187541802.1">
    <property type="nucleotide sequence ID" value="NZ_CP060717.1"/>
</dbReference>
<dbReference type="CDD" id="cd12797">
    <property type="entry name" value="M23_peptidase"/>
    <property type="match status" value="1"/>
</dbReference>
<dbReference type="Proteomes" id="UP000515955">
    <property type="component" value="Chromosome"/>
</dbReference>
<feature type="domain" description="M23ase beta-sheet core" evidence="2">
    <location>
        <begin position="355"/>
        <end position="450"/>
    </location>
</feature>
<proteinExistence type="predicted"/>
<dbReference type="AlphaFoldDB" id="A0A7G9SAC8"/>
<evidence type="ECO:0000256" key="1">
    <source>
        <dbReference type="ARBA" id="ARBA00022729"/>
    </source>
</evidence>
<sequence length="482" mass="51053">MYQWRDLQVAGGNAAAMPRGFGRAPVSFAPEKPPFRLAVDLAHCIDGKEWWRGVATLAGLVALLAVITPAPGPLPGGNALRIDQEHAEQLRALGVAPARLGGRSGGQMAASNLVDPLLAAPERANIDMSVRFGPGDRVGALLGRIGAMPADAARVASIIAAHAPHGIAPGTEIAIRLGHKTAAGQRPVERISLRAGMALELTITRDASGVMLTETRPIAVDQTPRRVRGRVGDGLYWSLRAAGVEPGTASDYLKALASQLDVGSDLAPDDRFDLIVANNRAATGENQAGPLLYAGINRTTGRSIQLLKWTVNGQTGWYEANSLQAIGSSSFVWPVNARITSEFGMRYHPILRYSRMHRGMDFGAHWGTPIVASADGQVIRAGWAGGYGQQVRLAHAGGISTSYSHMSRMVVESGSMVRQGQLLGYVGTTGLSTGPHLHYETYRDGLPVNPRSVRFAAAPVADAGALTAFRARLRSLLTKARG</sequence>
<gene>
    <name evidence="3" type="ORF">H9L12_11230</name>
</gene>
<dbReference type="PANTHER" id="PTHR21666">
    <property type="entry name" value="PEPTIDASE-RELATED"/>
    <property type="match status" value="1"/>
</dbReference>
<dbReference type="GO" id="GO:0004222">
    <property type="term" value="F:metalloendopeptidase activity"/>
    <property type="evidence" value="ECO:0007669"/>
    <property type="project" value="TreeGrafter"/>
</dbReference>
<evidence type="ECO:0000313" key="4">
    <source>
        <dbReference type="Proteomes" id="UP000515955"/>
    </source>
</evidence>
<reference evidence="3 4" key="1">
    <citation type="submission" date="2020-08" db="EMBL/GenBank/DDBJ databases">
        <title>Genome sequence of Sphingomonas rhizophila KACC 19189T.</title>
        <authorList>
            <person name="Hyun D.-W."/>
            <person name="Bae J.-W."/>
        </authorList>
    </citation>
    <scope>NUCLEOTIDE SEQUENCE [LARGE SCALE GENOMIC DNA]</scope>
    <source>
        <strain evidence="3 4">KACC 19189</strain>
    </source>
</reference>
<protein>
    <submittedName>
        <fullName evidence="3">M23 family metallopeptidase</fullName>
    </submittedName>
</protein>
<evidence type="ECO:0000259" key="2">
    <source>
        <dbReference type="Pfam" id="PF01551"/>
    </source>
</evidence>
<dbReference type="FunFam" id="2.70.70.10:FF:000006">
    <property type="entry name" value="M23 family peptidase"/>
    <property type="match status" value="1"/>
</dbReference>
<dbReference type="Gene3D" id="2.70.70.10">
    <property type="entry name" value="Glucose Permease (Domain IIA)"/>
    <property type="match status" value="1"/>
</dbReference>
<dbReference type="InterPro" id="IPR050570">
    <property type="entry name" value="Cell_wall_metabolism_enzyme"/>
</dbReference>
<name>A0A7G9SAC8_9SPHN</name>
<dbReference type="EMBL" id="CP060717">
    <property type="protein sequence ID" value="QNN64803.1"/>
    <property type="molecule type" value="Genomic_DNA"/>
</dbReference>